<keyword evidence="2" id="KW-1185">Reference proteome</keyword>
<accession>A0AAD9QQX1</accession>
<evidence type="ECO:0000313" key="2">
    <source>
        <dbReference type="Proteomes" id="UP001249851"/>
    </source>
</evidence>
<reference evidence="1" key="2">
    <citation type="journal article" date="2023" name="Science">
        <title>Genomic signatures of disease resistance in endangered staghorn corals.</title>
        <authorList>
            <person name="Vollmer S.V."/>
            <person name="Selwyn J.D."/>
            <person name="Despard B.A."/>
            <person name="Roesel C.L."/>
        </authorList>
    </citation>
    <scope>NUCLEOTIDE SEQUENCE</scope>
    <source>
        <strain evidence="1">K2</strain>
    </source>
</reference>
<comment type="caution">
    <text evidence="1">The sequence shown here is derived from an EMBL/GenBank/DDBJ whole genome shotgun (WGS) entry which is preliminary data.</text>
</comment>
<protein>
    <submittedName>
        <fullName evidence="1">Uncharacterized protein</fullName>
    </submittedName>
</protein>
<dbReference type="EMBL" id="JARQWQ010000019">
    <property type="protein sequence ID" value="KAK2565710.1"/>
    <property type="molecule type" value="Genomic_DNA"/>
</dbReference>
<sequence>MNFRKSETAEANRRCEQHHRIQTAIDQIPTIIGESKKLTHNRQKLTKIADRDEDGCAIRYANPCLHVNFSKCSNSRISITKQKLYFLAHPCSLLCLLTERKLAILIPSKSRKYLHR</sequence>
<gene>
    <name evidence="1" type="ORF">P5673_010886</name>
</gene>
<organism evidence="1 2">
    <name type="scientific">Acropora cervicornis</name>
    <name type="common">Staghorn coral</name>
    <dbReference type="NCBI Taxonomy" id="6130"/>
    <lineage>
        <taxon>Eukaryota</taxon>
        <taxon>Metazoa</taxon>
        <taxon>Cnidaria</taxon>
        <taxon>Anthozoa</taxon>
        <taxon>Hexacorallia</taxon>
        <taxon>Scleractinia</taxon>
        <taxon>Astrocoeniina</taxon>
        <taxon>Acroporidae</taxon>
        <taxon>Acropora</taxon>
    </lineage>
</organism>
<evidence type="ECO:0000313" key="1">
    <source>
        <dbReference type="EMBL" id="KAK2565710.1"/>
    </source>
</evidence>
<reference evidence="1" key="1">
    <citation type="journal article" date="2023" name="G3 (Bethesda)">
        <title>Whole genome assembly and annotation of the endangered Caribbean coral Acropora cervicornis.</title>
        <authorList>
            <person name="Selwyn J.D."/>
            <person name="Vollmer S.V."/>
        </authorList>
    </citation>
    <scope>NUCLEOTIDE SEQUENCE</scope>
    <source>
        <strain evidence="1">K2</strain>
    </source>
</reference>
<proteinExistence type="predicted"/>
<name>A0AAD9QQX1_ACRCE</name>
<dbReference type="AlphaFoldDB" id="A0AAD9QQX1"/>
<dbReference type="Proteomes" id="UP001249851">
    <property type="component" value="Unassembled WGS sequence"/>
</dbReference>